<protein>
    <submittedName>
        <fullName evidence="1">Uncharacterized protein</fullName>
    </submittedName>
</protein>
<dbReference type="PANTHER" id="PTHR33706:SF1">
    <property type="entry name" value="TPR REPEAT PROTEIN"/>
    <property type="match status" value="1"/>
</dbReference>
<proteinExistence type="predicted"/>
<accession>A0A8S1Q0L3</accession>
<dbReference type="PANTHER" id="PTHR33706">
    <property type="entry name" value="MORN VARIANT REPEAT PROTEIN"/>
    <property type="match status" value="1"/>
</dbReference>
<sequence length="207" mass="24486">MRKKQGDGKFDMKILIFGEIKMKIYNKCESLKIGQWIDLDKRVYFRNNKNVGRWDIWFRQYDEKEFKQIGGGSYDENGEEIKIGKWIELDNRFFNLKQVTYNVQIIMGKKLVHRILHIDHTAAIHFQQNTLKIVQNQLFANRLVAGDGDIKNGKWVDLDDELYNLKQIIEVGEQKNGKKEGKLEQLERELYKIDEGFKKVKKTTAIS</sequence>
<evidence type="ECO:0000313" key="1">
    <source>
        <dbReference type="EMBL" id="CAD8108906.1"/>
    </source>
</evidence>
<dbReference type="AlphaFoldDB" id="A0A8S1Q0L3"/>
<organism evidence="1 2">
    <name type="scientific">Paramecium primaurelia</name>
    <dbReference type="NCBI Taxonomy" id="5886"/>
    <lineage>
        <taxon>Eukaryota</taxon>
        <taxon>Sar</taxon>
        <taxon>Alveolata</taxon>
        <taxon>Ciliophora</taxon>
        <taxon>Intramacronucleata</taxon>
        <taxon>Oligohymenophorea</taxon>
        <taxon>Peniculida</taxon>
        <taxon>Parameciidae</taxon>
        <taxon>Paramecium</taxon>
    </lineage>
</organism>
<evidence type="ECO:0000313" key="2">
    <source>
        <dbReference type="Proteomes" id="UP000688137"/>
    </source>
</evidence>
<name>A0A8S1Q0L3_PARPR</name>
<dbReference type="EMBL" id="CAJJDM010000142">
    <property type="protein sequence ID" value="CAD8108906.1"/>
    <property type="molecule type" value="Genomic_DNA"/>
</dbReference>
<reference evidence="1" key="1">
    <citation type="submission" date="2021-01" db="EMBL/GenBank/DDBJ databases">
        <authorList>
            <consortium name="Genoscope - CEA"/>
            <person name="William W."/>
        </authorList>
    </citation>
    <scope>NUCLEOTIDE SEQUENCE</scope>
</reference>
<gene>
    <name evidence="1" type="ORF">PPRIM_AZ9-3.1.T1380118</name>
</gene>
<keyword evidence="2" id="KW-1185">Reference proteome</keyword>
<dbReference type="Proteomes" id="UP000688137">
    <property type="component" value="Unassembled WGS sequence"/>
</dbReference>
<comment type="caution">
    <text evidence="1">The sequence shown here is derived from an EMBL/GenBank/DDBJ whole genome shotgun (WGS) entry which is preliminary data.</text>
</comment>